<protein>
    <recommendedName>
        <fullName evidence="1">N-acetyltransferase domain-containing protein</fullName>
    </recommendedName>
</protein>
<dbReference type="Proteomes" id="UP000050424">
    <property type="component" value="Unassembled WGS sequence"/>
</dbReference>
<dbReference type="Pfam" id="PF00583">
    <property type="entry name" value="Acetyltransf_1"/>
    <property type="match status" value="1"/>
</dbReference>
<dbReference type="Gene3D" id="3.40.630.30">
    <property type="match status" value="1"/>
</dbReference>
<reference evidence="2 3" key="1">
    <citation type="submission" date="2015-09" db="EMBL/GenBank/DDBJ databases">
        <title>Draft genome of a European isolate of the apple canker pathogen Neonectria ditissima.</title>
        <authorList>
            <person name="Gomez-Cortecero A."/>
            <person name="Harrison R.J."/>
            <person name="Armitage A.D."/>
        </authorList>
    </citation>
    <scope>NUCLEOTIDE SEQUENCE [LARGE SCALE GENOMIC DNA]</scope>
    <source>
        <strain evidence="2 3">R09/05</strain>
    </source>
</reference>
<feature type="domain" description="N-acetyltransferase" evidence="1">
    <location>
        <begin position="38"/>
        <end position="181"/>
    </location>
</feature>
<name>A0A0P7AGG4_9HYPO</name>
<evidence type="ECO:0000313" key="3">
    <source>
        <dbReference type="Proteomes" id="UP000050424"/>
    </source>
</evidence>
<dbReference type="SUPFAM" id="SSF55729">
    <property type="entry name" value="Acyl-CoA N-acyltransferases (Nat)"/>
    <property type="match status" value="1"/>
</dbReference>
<proteinExistence type="predicted"/>
<keyword evidence="3" id="KW-1185">Reference proteome</keyword>
<dbReference type="EMBL" id="LKCW01000204">
    <property type="protein sequence ID" value="KPM36434.1"/>
    <property type="molecule type" value="Genomic_DNA"/>
</dbReference>
<dbReference type="GO" id="GO:0016747">
    <property type="term" value="F:acyltransferase activity, transferring groups other than amino-acyl groups"/>
    <property type="evidence" value="ECO:0007669"/>
    <property type="project" value="InterPro"/>
</dbReference>
<dbReference type="CDD" id="cd04301">
    <property type="entry name" value="NAT_SF"/>
    <property type="match status" value="1"/>
</dbReference>
<accession>A0A0P7AGG4</accession>
<dbReference type="InterPro" id="IPR000182">
    <property type="entry name" value="GNAT_dom"/>
</dbReference>
<dbReference type="STRING" id="78410.A0A0P7AGG4"/>
<dbReference type="PROSITE" id="PS51186">
    <property type="entry name" value="GNAT"/>
    <property type="match status" value="1"/>
</dbReference>
<comment type="caution">
    <text evidence="2">The sequence shown here is derived from an EMBL/GenBank/DDBJ whole genome shotgun (WGS) entry which is preliminary data.</text>
</comment>
<dbReference type="OrthoDB" id="41532at2759"/>
<dbReference type="InterPro" id="IPR016181">
    <property type="entry name" value="Acyl_CoA_acyltransferase"/>
</dbReference>
<sequence length="214" mass="23357">MSDLGTVALFSPAQHGHLIPYLAAIHASCITHDRTIATFLPPLSHEKLLAWWKERIAEVNDGKRLIFILLNESEPGSRAKGAEVMGVVMLSMPYSETGPFRGFVEKLLVLKSFRGRGGARTLLAVLEAEAVKRGRFMLLLDTETGSAAEEVFKKVGYVELGQIPKYGLTVGFTRVLVGTVPKAVASETLYVLMAAPELLEQLDALISWVLEPAP</sequence>
<evidence type="ECO:0000313" key="2">
    <source>
        <dbReference type="EMBL" id="KPM36434.1"/>
    </source>
</evidence>
<organism evidence="2 3">
    <name type="scientific">Neonectria ditissima</name>
    <dbReference type="NCBI Taxonomy" id="78410"/>
    <lineage>
        <taxon>Eukaryota</taxon>
        <taxon>Fungi</taxon>
        <taxon>Dikarya</taxon>
        <taxon>Ascomycota</taxon>
        <taxon>Pezizomycotina</taxon>
        <taxon>Sordariomycetes</taxon>
        <taxon>Hypocreomycetidae</taxon>
        <taxon>Hypocreales</taxon>
        <taxon>Nectriaceae</taxon>
        <taxon>Neonectria</taxon>
    </lineage>
</organism>
<gene>
    <name evidence="2" type="ORF">AK830_g10135</name>
</gene>
<dbReference type="AlphaFoldDB" id="A0A0P7AGG4"/>
<evidence type="ECO:0000259" key="1">
    <source>
        <dbReference type="PROSITE" id="PS51186"/>
    </source>
</evidence>